<evidence type="ECO:0000313" key="4">
    <source>
        <dbReference type="EMBL" id="ELU10034.1"/>
    </source>
</evidence>
<dbReference type="OrthoDB" id="10003345at2759"/>
<feature type="region of interest" description="Disordered" evidence="2">
    <location>
        <begin position="42"/>
        <end position="63"/>
    </location>
</feature>
<dbReference type="GO" id="GO:0005737">
    <property type="term" value="C:cytoplasm"/>
    <property type="evidence" value="ECO:0007669"/>
    <property type="project" value="TreeGrafter"/>
</dbReference>
<reference evidence="4 6" key="2">
    <citation type="journal article" date="2013" name="Nature">
        <title>Insights into bilaterian evolution from three spiralian genomes.</title>
        <authorList>
            <person name="Simakov O."/>
            <person name="Marletaz F."/>
            <person name="Cho S.J."/>
            <person name="Edsinger-Gonzales E."/>
            <person name="Havlak P."/>
            <person name="Hellsten U."/>
            <person name="Kuo D.H."/>
            <person name="Larsson T."/>
            <person name="Lv J."/>
            <person name="Arendt D."/>
            <person name="Savage R."/>
            <person name="Osoegawa K."/>
            <person name="de Jong P."/>
            <person name="Grimwood J."/>
            <person name="Chapman J.A."/>
            <person name="Shapiro H."/>
            <person name="Aerts A."/>
            <person name="Otillar R.P."/>
            <person name="Terry A.Y."/>
            <person name="Boore J.L."/>
            <person name="Grigoriev I.V."/>
            <person name="Lindberg D.R."/>
            <person name="Seaver E.C."/>
            <person name="Weisblat D.A."/>
            <person name="Putnam N.H."/>
            <person name="Rokhsar D.S."/>
        </authorList>
    </citation>
    <scope>NUCLEOTIDE SEQUENCE</scope>
    <source>
        <strain evidence="4 6">I ESC-2004</strain>
    </source>
</reference>
<feature type="compositionally biased region" description="Basic and acidic residues" evidence="2">
    <location>
        <begin position="42"/>
        <end position="52"/>
    </location>
</feature>
<dbReference type="EMBL" id="AMQN01000950">
    <property type="status" value="NOT_ANNOTATED_CDS"/>
    <property type="molecule type" value="Genomic_DNA"/>
</dbReference>
<feature type="domain" description="SH2" evidence="3">
    <location>
        <begin position="326"/>
        <end position="418"/>
    </location>
</feature>
<evidence type="ECO:0000313" key="6">
    <source>
        <dbReference type="Proteomes" id="UP000014760"/>
    </source>
</evidence>
<protein>
    <recommendedName>
        <fullName evidence="3">SH2 domain-containing protein</fullName>
    </recommendedName>
</protein>
<evidence type="ECO:0000256" key="2">
    <source>
        <dbReference type="SAM" id="MobiDB-lite"/>
    </source>
</evidence>
<dbReference type="PROSITE" id="PS50001">
    <property type="entry name" value="SH2"/>
    <property type="match status" value="1"/>
</dbReference>
<proteinExistence type="predicted"/>
<accession>R7UU49</accession>
<reference evidence="6" key="1">
    <citation type="submission" date="2012-12" db="EMBL/GenBank/DDBJ databases">
        <authorList>
            <person name="Hellsten U."/>
            <person name="Grimwood J."/>
            <person name="Chapman J.A."/>
            <person name="Shapiro H."/>
            <person name="Aerts A."/>
            <person name="Otillar R.P."/>
            <person name="Terry A.Y."/>
            <person name="Boore J.L."/>
            <person name="Simakov O."/>
            <person name="Marletaz F."/>
            <person name="Cho S.-J."/>
            <person name="Edsinger-Gonzales E."/>
            <person name="Havlak P."/>
            <person name="Kuo D.-H."/>
            <person name="Larsson T."/>
            <person name="Lv J."/>
            <person name="Arendt D."/>
            <person name="Savage R."/>
            <person name="Osoegawa K."/>
            <person name="de Jong P."/>
            <person name="Lindberg D.R."/>
            <person name="Seaver E.C."/>
            <person name="Weisblat D.A."/>
            <person name="Putnam N.H."/>
            <person name="Grigoriev I.V."/>
            <person name="Rokhsar D.S."/>
        </authorList>
    </citation>
    <scope>NUCLEOTIDE SEQUENCE</scope>
    <source>
        <strain evidence="6">I ESC-2004</strain>
    </source>
</reference>
<gene>
    <name evidence="4" type="ORF">CAPTEDRAFT_103580</name>
</gene>
<organism evidence="4">
    <name type="scientific">Capitella teleta</name>
    <name type="common">Polychaete worm</name>
    <dbReference type="NCBI Taxonomy" id="283909"/>
    <lineage>
        <taxon>Eukaryota</taxon>
        <taxon>Metazoa</taxon>
        <taxon>Spiralia</taxon>
        <taxon>Lophotrochozoa</taxon>
        <taxon>Annelida</taxon>
        <taxon>Polychaeta</taxon>
        <taxon>Sedentaria</taxon>
        <taxon>Scolecida</taxon>
        <taxon>Capitellidae</taxon>
        <taxon>Capitella</taxon>
    </lineage>
</organism>
<sequence>MLQQILQDMFIDPDLLQELDEEQKQVLFCKMREEQVRRWKEAESKLEKEQVKKDKKKKKSAEEGSLKKKVDFLLGDDGEPWTWLMGEHPDDKSIEEILEEEQQKEAAKLAEQEAEQLRLLWLLEYYSDCNVSSFSVSKRKQNWKRRKKVRGGGEEERGADPVSAFSIQSNWEKIAKSEKQRRVSMHEAKKLRDKRSSQIYDTFKEARRIFIHQKSLFTEIKAKEAELEKRTLARKAREEHRRSLMNTLRTESQIVGMMAMSLKRAREGKENIKPAVTRRDILHLSKPMKGLASKPSNKQDVVTWFKEYEVPKGAGLESKSQKVAPWFHGESFRSDAEALLLNEAVGSYLVRLSEKIWGYAISYRSQDRCKHFLVDASEGSYQFFGTNQLSHASLEDLVNFHKSKAISLIGQEMLHHSVGQTSDPPDYSELISTATIAESSYL</sequence>
<dbReference type="SMART" id="SM00252">
    <property type="entry name" value="SH2"/>
    <property type="match status" value="1"/>
</dbReference>
<evidence type="ECO:0000313" key="5">
    <source>
        <dbReference type="EnsemblMetazoa" id="CapteP103580"/>
    </source>
</evidence>
<dbReference type="SUPFAM" id="SSF55550">
    <property type="entry name" value="SH2 domain"/>
    <property type="match status" value="1"/>
</dbReference>
<dbReference type="Gene3D" id="3.30.505.10">
    <property type="entry name" value="SH2 domain"/>
    <property type="match status" value="1"/>
</dbReference>
<dbReference type="STRING" id="283909.R7UU49"/>
<dbReference type="EnsemblMetazoa" id="CapteT103580">
    <property type="protein sequence ID" value="CapteP103580"/>
    <property type="gene ID" value="CapteG103580"/>
</dbReference>
<dbReference type="AlphaFoldDB" id="R7UU49"/>
<dbReference type="OMA" id="NRMKTYG"/>
<keyword evidence="6" id="KW-1185">Reference proteome</keyword>
<dbReference type="EMBL" id="AMQN01000951">
    <property type="status" value="NOT_ANNOTATED_CDS"/>
    <property type="molecule type" value="Genomic_DNA"/>
</dbReference>
<evidence type="ECO:0000256" key="1">
    <source>
        <dbReference type="PROSITE-ProRule" id="PRU00191"/>
    </source>
</evidence>
<keyword evidence="1" id="KW-0727">SH2 domain</keyword>
<dbReference type="InterPro" id="IPR036860">
    <property type="entry name" value="SH2_dom_sf"/>
</dbReference>
<dbReference type="EMBL" id="KB297742">
    <property type="protein sequence ID" value="ELU10034.1"/>
    <property type="molecule type" value="Genomic_DNA"/>
</dbReference>
<name>R7UU49_CAPTE</name>
<reference evidence="5" key="3">
    <citation type="submission" date="2015-06" db="UniProtKB">
        <authorList>
            <consortium name="EnsemblMetazoa"/>
        </authorList>
    </citation>
    <scope>IDENTIFICATION</scope>
</reference>
<dbReference type="Pfam" id="PF00017">
    <property type="entry name" value="SH2"/>
    <property type="match status" value="1"/>
</dbReference>
<dbReference type="InterPro" id="IPR000980">
    <property type="entry name" value="SH2"/>
</dbReference>
<dbReference type="Proteomes" id="UP000014760">
    <property type="component" value="Unassembled WGS sequence"/>
</dbReference>
<evidence type="ECO:0000259" key="3">
    <source>
        <dbReference type="PROSITE" id="PS50001"/>
    </source>
</evidence>
<dbReference type="PANTHER" id="PTHR14388:SF17">
    <property type="entry name" value="SH2 DOMAIN-CONTAINING PROTEIN"/>
    <property type="match status" value="1"/>
</dbReference>
<dbReference type="PANTHER" id="PTHR14388">
    <property type="entry name" value="T CELL-SPECIFIC ADAPTER PROTEIN TSAD"/>
    <property type="match status" value="1"/>
</dbReference>
<dbReference type="HOGENOM" id="CLU_029296_1_0_1"/>